<evidence type="ECO:0000256" key="10">
    <source>
        <dbReference type="RuleBase" id="RU365103"/>
    </source>
</evidence>
<reference evidence="12 13" key="1">
    <citation type="journal article" date="2014" name="Genome Announc.">
        <title>Draft Genome Sequence of the Agar-Degrading Bacterium Catenovulum sp. Strain DS-2, Isolated from Intestines of Haliotis diversicolor.</title>
        <authorList>
            <person name="Shan D."/>
            <person name="Li X."/>
            <person name="Gu Z."/>
            <person name="Wei G."/>
            <person name="Gao Z."/>
            <person name="Shao Z."/>
        </authorList>
    </citation>
    <scope>NUCLEOTIDE SEQUENCE [LARGE SCALE GENOMIC DNA]</scope>
    <source>
        <strain evidence="12 13">DS-2</strain>
    </source>
</reference>
<feature type="active site" description="Proton acceptor" evidence="8">
    <location>
        <position position="62"/>
    </location>
</feature>
<dbReference type="GO" id="GO:0009245">
    <property type="term" value="P:lipid A biosynthetic process"/>
    <property type="evidence" value="ECO:0007669"/>
    <property type="project" value="TreeGrafter"/>
</dbReference>
<evidence type="ECO:0000313" key="12">
    <source>
        <dbReference type="EMBL" id="EWH11189.1"/>
    </source>
</evidence>
<dbReference type="Pfam" id="PF04413">
    <property type="entry name" value="Glycos_transf_N"/>
    <property type="match status" value="1"/>
</dbReference>
<dbReference type="GO" id="GO:0005886">
    <property type="term" value="C:plasma membrane"/>
    <property type="evidence" value="ECO:0007669"/>
    <property type="project" value="UniProtKB-SubCell"/>
</dbReference>
<dbReference type="GO" id="GO:0043842">
    <property type="term" value="F:Kdo transferase activity"/>
    <property type="evidence" value="ECO:0007669"/>
    <property type="project" value="UniProtKB-EC"/>
</dbReference>
<feature type="site" description="Transition state stabilizer" evidence="9">
    <location>
        <position position="132"/>
    </location>
</feature>
<dbReference type="AlphaFoldDB" id="W7QE66"/>
<protein>
    <recommendedName>
        <fullName evidence="4 10">3-deoxy-D-manno-octulosonic acid transferase</fullName>
        <shortName evidence="10">Kdo transferase</shortName>
        <ecNumber evidence="3 10">2.4.99.12</ecNumber>
    </recommendedName>
    <alternativeName>
        <fullName evidence="6 10">Lipid IV(A) 3-deoxy-D-manno-octulosonic acid transferase</fullName>
    </alternativeName>
</protein>
<dbReference type="Proteomes" id="UP000019276">
    <property type="component" value="Unassembled WGS sequence"/>
</dbReference>
<keyword evidence="10" id="KW-0472">Membrane</keyword>
<feature type="domain" description="3-deoxy-D-manno-octulosonic-acid transferase N-terminal" evidence="11">
    <location>
        <begin position="34"/>
        <end position="210"/>
    </location>
</feature>
<feature type="site" description="Transition state stabilizer" evidence="9">
    <location>
        <position position="207"/>
    </location>
</feature>
<evidence type="ECO:0000256" key="3">
    <source>
        <dbReference type="ARBA" id="ARBA00012621"/>
    </source>
</evidence>
<evidence type="ECO:0000256" key="1">
    <source>
        <dbReference type="ARBA" id="ARBA00004713"/>
    </source>
</evidence>
<proteinExistence type="inferred from homology"/>
<dbReference type="OrthoDB" id="9789797at2"/>
<accession>W7QE66</accession>
<evidence type="ECO:0000256" key="6">
    <source>
        <dbReference type="ARBA" id="ARBA00031445"/>
    </source>
</evidence>
<dbReference type="InterPro" id="IPR038107">
    <property type="entry name" value="Glycos_transf_N_sf"/>
</dbReference>
<evidence type="ECO:0000259" key="11">
    <source>
        <dbReference type="Pfam" id="PF04413"/>
    </source>
</evidence>
<evidence type="ECO:0000256" key="7">
    <source>
        <dbReference type="ARBA" id="ARBA00049183"/>
    </source>
</evidence>
<comment type="similarity">
    <text evidence="2">Belongs to the glycosyltransferase group 1 family. Glycosyltransferase 30 subfamily.</text>
</comment>
<comment type="caution">
    <text evidence="12">The sequence shown here is derived from an EMBL/GenBank/DDBJ whole genome shotgun (WGS) entry which is preliminary data.</text>
</comment>
<dbReference type="EMBL" id="ARZY01000006">
    <property type="protein sequence ID" value="EWH11189.1"/>
    <property type="molecule type" value="Genomic_DNA"/>
</dbReference>
<dbReference type="RefSeq" id="WP_035013553.1">
    <property type="nucleotide sequence ID" value="NZ_ARZY01000006.1"/>
</dbReference>
<keyword evidence="10" id="KW-1003">Cell membrane</keyword>
<comment type="function">
    <text evidence="10">Involved in lipopolysaccharide (LPS) biosynthesis. Catalyzes the transfer of 3-deoxy-D-manno-octulosonate (Kdo) residue(s) from CMP-Kdo to lipid IV(A), the tetraacyldisaccharide-1,4'-bisphosphate precursor of lipid A.</text>
</comment>
<evidence type="ECO:0000256" key="8">
    <source>
        <dbReference type="PIRSR" id="PIRSR639901-1"/>
    </source>
</evidence>
<organism evidence="12 13">
    <name type="scientific">Catenovulum agarivorans DS-2</name>
    <dbReference type="NCBI Taxonomy" id="1328313"/>
    <lineage>
        <taxon>Bacteria</taxon>
        <taxon>Pseudomonadati</taxon>
        <taxon>Pseudomonadota</taxon>
        <taxon>Gammaproteobacteria</taxon>
        <taxon>Alteromonadales</taxon>
        <taxon>Alteromonadaceae</taxon>
        <taxon>Catenovulum</taxon>
    </lineage>
</organism>
<dbReference type="InterPro" id="IPR039901">
    <property type="entry name" value="Kdotransferase"/>
</dbReference>
<keyword evidence="10" id="KW-0448">Lipopolysaccharide biosynthesis</keyword>
<dbReference type="Gene3D" id="3.40.50.2000">
    <property type="entry name" value="Glycogen Phosphorylase B"/>
    <property type="match status" value="1"/>
</dbReference>
<dbReference type="eggNOG" id="COG1519">
    <property type="taxonomic scope" value="Bacteria"/>
</dbReference>
<dbReference type="PANTHER" id="PTHR42755:SF1">
    <property type="entry name" value="3-DEOXY-D-MANNO-OCTULOSONIC ACID TRANSFERASE, MITOCHONDRIAL-RELATED"/>
    <property type="match status" value="1"/>
</dbReference>
<dbReference type="EC" id="2.4.99.12" evidence="3 10"/>
<dbReference type="UniPathway" id="UPA00958"/>
<dbReference type="FunFam" id="3.40.50.2000:FF:000032">
    <property type="entry name" value="3-deoxy-D-manno-octulosonic acid transferase"/>
    <property type="match status" value="1"/>
</dbReference>
<evidence type="ECO:0000256" key="9">
    <source>
        <dbReference type="PIRSR" id="PIRSR639901-2"/>
    </source>
</evidence>
<evidence type="ECO:0000313" key="13">
    <source>
        <dbReference type="Proteomes" id="UP000019276"/>
    </source>
</evidence>
<comment type="pathway">
    <text evidence="1 10">Bacterial outer membrane biogenesis; LPS core biosynthesis.</text>
</comment>
<gene>
    <name evidence="12" type="ORF">DS2_05010</name>
</gene>
<comment type="subcellular location">
    <subcellularLocation>
        <location evidence="10">Cell membrane</location>
    </subcellularLocation>
</comment>
<sequence length="422" mass="48047">MRIIYSLIWWCLLPVILVYFAWRAVGDSRYRSGLMQRFSFYPQALKDKVQGCTHIHCASMGEVNAAAPLIRALKQAHPHRILVVTTTTPTGAEQVYRLFADEVIHVLAPLDGFLASWRFARYFKPQTSIFTEVELWPNWIMALKQQHTKLYLVNARLSKSSCTRYWQFRGLFLPVFACFDKICAQNKTIEKRYQRFTPKVMTSGNLKFDIKLPEYLPEKTAEFYQQHALNRQVWVAASVHPDEYQQVLQAHSQILQQYPNTLLILVPRHPERFSEVAQYLTQYTDMKFVCRSTQEPVTDKTSVWLVDSMGELIAFYALAKIAYVGGSLVNVGGHNPLEPAALAKAILMGPNQTNCADICQQLIERGALHVVNNSADIVQQVLAWFASDSELHRAALAATDVVMCNQGAVQKTMHVIDGKYSL</sequence>
<name>W7QE66_9ALTE</name>
<dbReference type="Gene3D" id="3.40.50.11720">
    <property type="entry name" value="3-Deoxy-D-manno-octulosonic-acid transferase, N-terminal domain"/>
    <property type="match status" value="1"/>
</dbReference>
<keyword evidence="5 10" id="KW-0808">Transferase</keyword>
<evidence type="ECO:0000256" key="4">
    <source>
        <dbReference type="ARBA" id="ARBA00019077"/>
    </source>
</evidence>
<dbReference type="SUPFAM" id="SSF53756">
    <property type="entry name" value="UDP-Glycosyltransferase/glycogen phosphorylase"/>
    <property type="match status" value="1"/>
</dbReference>
<dbReference type="STRING" id="1328313.DS2_05010"/>
<keyword evidence="13" id="KW-1185">Reference proteome</keyword>
<dbReference type="PANTHER" id="PTHR42755">
    <property type="entry name" value="3-DEOXY-MANNO-OCTULOSONATE CYTIDYLYLTRANSFERASE"/>
    <property type="match status" value="1"/>
</dbReference>
<dbReference type="GO" id="GO:0009244">
    <property type="term" value="P:lipopolysaccharide core region biosynthetic process"/>
    <property type="evidence" value="ECO:0007669"/>
    <property type="project" value="UniProtKB-UniRule"/>
</dbReference>
<comment type="catalytic activity">
    <reaction evidence="7 10">
        <text>lipid IVA (E. coli) + CMP-3-deoxy-beta-D-manno-octulosonate = alpha-Kdo-(2-&gt;6)-lipid IVA (E. coli) + CMP + H(+)</text>
        <dbReference type="Rhea" id="RHEA:28066"/>
        <dbReference type="ChEBI" id="CHEBI:15378"/>
        <dbReference type="ChEBI" id="CHEBI:58603"/>
        <dbReference type="ChEBI" id="CHEBI:60364"/>
        <dbReference type="ChEBI" id="CHEBI:60377"/>
        <dbReference type="ChEBI" id="CHEBI:85987"/>
        <dbReference type="EC" id="2.4.99.12"/>
    </reaction>
</comment>
<evidence type="ECO:0000256" key="5">
    <source>
        <dbReference type="ARBA" id="ARBA00022679"/>
    </source>
</evidence>
<evidence type="ECO:0000256" key="2">
    <source>
        <dbReference type="ARBA" id="ARBA00006380"/>
    </source>
</evidence>
<dbReference type="InterPro" id="IPR007507">
    <property type="entry name" value="Glycos_transf_N"/>
</dbReference>